<evidence type="ECO:0000313" key="2">
    <source>
        <dbReference type="EMBL" id="RMC00595.1"/>
    </source>
</evidence>
<dbReference type="EMBL" id="QRBI01000144">
    <property type="protein sequence ID" value="RMC00595.1"/>
    <property type="molecule type" value="Genomic_DNA"/>
</dbReference>
<evidence type="ECO:0000256" key="1">
    <source>
        <dbReference type="SAM" id="MobiDB-lite"/>
    </source>
</evidence>
<feature type="compositionally biased region" description="Basic and acidic residues" evidence="1">
    <location>
        <begin position="35"/>
        <end position="107"/>
    </location>
</feature>
<reference evidence="2 3" key="1">
    <citation type="submission" date="2018-07" db="EMBL/GenBank/DDBJ databases">
        <title>A high quality draft genome assembly of the barn swallow (H. rustica rustica).</title>
        <authorList>
            <person name="Formenti G."/>
            <person name="Chiara M."/>
            <person name="Poveda L."/>
            <person name="Francoijs K.-J."/>
            <person name="Bonisoli-Alquati A."/>
            <person name="Canova L."/>
            <person name="Gianfranceschi L."/>
            <person name="Horner D.S."/>
            <person name="Saino N."/>
        </authorList>
    </citation>
    <scope>NUCLEOTIDE SEQUENCE [LARGE SCALE GENOMIC DNA]</scope>
    <source>
        <strain evidence="2">Chelidonia</strain>
        <tissue evidence="2">Blood</tissue>
    </source>
</reference>
<dbReference type="Proteomes" id="UP000269221">
    <property type="component" value="Unassembled WGS sequence"/>
</dbReference>
<proteinExistence type="predicted"/>
<keyword evidence="3" id="KW-1185">Reference proteome</keyword>
<sequence>MAIWSILQSAMSELVKALKCIMISNLPESSSLFSRRGEEEERRGEERRGEERRGEERRGEERRGEERRGEERRGERRGEERRGEERRGEERRDQHCGLWPRSKEQSQPKRLQTRSISSSESYSSLLVIPKGKKTAVFKPLEAMY</sequence>
<gene>
    <name evidence="2" type="ORF">DUI87_23212</name>
</gene>
<feature type="region of interest" description="Disordered" evidence="1">
    <location>
        <begin position="27"/>
        <end position="122"/>
    </location>
</feature>
<protein>
    <submittedName>
        <fullName evidence="2">Uncharacterized protein</fullName>
    </submittedName>
</protein>
<name>A0A3M0JIR5_HIRRU</name>
<comment type="caution">
    <text evidence="2">The sequence shown here is derived from an EMBL/GenBank/DDBJ whole genome shotgun (WGS) entry which is preliminary data.</text>
</comment>
<organism evidence="2 3">
    <name type="scientific">Hirundo rustica rustica</name>
    <dbReference type="NCBI Taxonomy" id="333673"/>
    <lineage>
        <taxon>Eukaryota</taxon>
        <taxon>Metazoa</taxon>
        <taxon>Chordata</taxon>
        <taxon>Craniata</taxon>
        <taxon>Vertebrata</taxon>
        <taxon>Euteleostomi</taxon>
        <taxon>Archelosauria</taxon>
        <taxon>Archosauria</taxon>
        <taxon>Dinosauria</taxon>
        <taxon>Saurischia</taxon>
        <taxon>Theropoda</taxon>
        <taxon>Coelurosauria</taxon>
        <taxon>Aves</taxon>
        <taxon>Neognathae</taxon>
        <taxon>Neoaves</taxon>
        <taxon>Telluraves</taxon>
        <taxon>Australaves</taxon>
        <taxon>Passeriformes</taxon>
        <taxon>Sylvioidea</taxon>
        <taxon>Hirundinidae</taxon>
        <taxon>Hirundo</taxon>
    </lineage>
</organism>
<accession>A0A3M0JIR5</accession>
<dbReference type="AlphaFoldDB" id="A0A3M0JIR5"/>
<evidence type="ECO:0000313" key="3">
    <source>
        <dbReference type="Proteomes" id="UP000269221"/>
    </source>
</evidence>